<evidence type="ECO:0000256" key="7">
    <source>
        <dbReference type="ARBA" id="ARBA00023173"/>
    </source>
</evidence>
<keyword evidence="7" id="KW-0869">Chloride channel</keyword>
<dbReference type="EMBL" id="VCQU01000005">
    <property type="protein sequence ID" value="NMN96373.1"/>
    <property type="molecule type" value="Genomic_DNA"/>
</dbReference>
<evidence type="ECO:0000256" key="8">
    <source>
        <dbReference type="ARBA" id="ARBA00023214"/>
    </source>
</evidence>
<evidence type="ECO:0000256" key="1">
    <source>
        <dbReference type="ARBA" id="ARBA00004141"/>
    </source>
</evidence>
<dbReference type="GO" id="GO:0034707">
    <property type="term" value="C:chloride channel complex"/>
    <property type="evidence" value="ECO:0007669"/>
    <property type="project" value="UniProtKB-KW"/>
</dbReference>
<keyword evidence="12" id="KW-1185">Reference proteome</keyword>
<evidence type="ECO:0000256" key="3">
    <source>
        <dbReference type="ARBA" id="ARBA00022692"/>
    </source>
</evidence>
<keyword evidence="2" id="KW-0813">Transport</keyword>
<dbReference type="InterPro" id="IPR001807">
    <property type="entry name" value="ClC"/>
</dbReference>
<feature type="transmembrane region" description="Helical" evidence="10">
    <location>
        <begin position="210"/>
        <end position="236"/>
    </location>
</feature>
<dbReference type="InterPro" id="IPR014743">
    <property type="entry name" value="Cl-channel_core"/>
</dbReference>
<dbReference type="InterPro" id="IPR050368">
    <property type="entry name" value="ClC-type_chloride_channel"/>
</dbReference>
<feature type="transmembrane region" description="Helical" evidence="10">
    <location>
        <begin position="91"/>
        <end position="110"/>
    </location>
</feature>
<keyword evidence="6 10" id="KW-0472">Membrane</keyword>
<dbReference type="PANTHER" id="PTHR43427:SF6">
    <property type="entry name" value="CHLORIDE CHANNEL PROTEIN CLC-E"/>
    <property type="match status" value="1"/>
</dbReference>
<reference evidence="11 12" key="1">
    <citation type="submission" date="2019-05" db="EMBL/GenBank/DDBJ databases">
        <authorList>
            <person name="Lee S.D."/>
        </authorList>
    </citation>
    <scope>NUCLEOTIDE SEQUENCE [LARGE SCALE GENOMIC DNA]</scope>
    <source>
        <strain evidence="11 12">YC2-7</strain>
    </source>
</reference>
<dbReference type="SUPFAM" id="SSF81340">
    <property type="entry name" value="Clc chloride channel"/>
    <property type="match status" value="1"/>
</dbReference>
<keyword evidence="5" id="KW-0406">Ion transport</keyword>
<evidence type="ECO:0000313" key="11">
    <source>
        <dbReference type="EMBL" id="NMN96373.1"/>
    </source>
</evidence>
<feature type="transmembrane region" description="Helical" evidence="10">
    <location>
        <begin position="343"/>
        <end position="370"/>
    </location>
</feature>
<feature type="transmembrane region" description="Helical" evidence="10">
    <location>
        <begin position="50"/>
        <end position="71"/>
    </location>
</feature>
<evidence type="ECO:0000256" key="10">
    <source>
        <dbReference type="SAM" id="Phobius"/>
    </source>
</evidence>
<comment type="caution">
    <text evidence="11">The sequence shown here is derived from an EMBL/GenBank/DDBJ whole genome shotgun (WGS) entry which is preliminary data.</text>
</comment>
<name>A0A848KBV9_9NOCA</name>
<comment type="subcellular location">
    <subcellularLocation>
        <location evidence="1">Membrane</location>
        <topology evidence="1">Multi-pass membrane protein</topology>
    </subcellularLocation>
</comment>
<dbReference type="CDD" id="cd01033">
    <property type="entry name" value="ClC_like"/>
    <property type="match status" value="1"/>
</dbReference>
<evidence type="ECO:0000256" key="4">
    <source>
        <dbReference type="ARBA" id="ARBA00022989"/>
    </source>
</evidence>
<evidence type="ECO:0000256" key="9">
    <source>
        <dbReference type="ARBA" id="ARBA00023303"/>
    </source>
</evidence>
<keyword evidence="4 10" id="KW-1133">Transmembrane helix</keyword>
<dbReference type="GO" id="GO:0005254">
    <property type="term" value="F:chloride channel activity"/>
    <property type="evidence" value="ECO:0007669"/>
    <property type="project" value="UniProtKB-KW"/>
</dbReference>
<feature type="transmembrane region" description="Helical" evidence="10">
    <location>
        <begin position="180"/>
        <end position="198"/>
    </location>
</feature>
<protein>
    <submittedName>
        <fullName evidence="11">Chloride channel protein</fullName>
    </submittedName>
</protein>
<evidence type="ECO:0000256" key="5">
    <source>
        <dbReference type="ARBA" id="ARBA00023065"/>
    </source>
</evidence>
<dbReference type="PANTHER" id="PTHR43427">
    <property type="entry name" value="CHLORIDE CHANNEL PROTEIN CLC-E"/>
    <property type="match status" value="1"/>
</dbReference>
<dbReference type="Proteomes" id="UP000535543">
    <property type="component" value="Unassembled WGS sequence"/>
</dbReference>
<organism evidence="11 12">
    <name type="scientific">Antrihabitans stalactiti</name>
    <dbReference type="NCBI Taxonomy" id="2584121"/>
    <lineage>
        <taxon>Bacteria</taxon>
        <taxon>Bacillati</taxon>
        <taxon>Actinomycetota</taxon>
        <taxon>Actinomycetes</taxon>
        <taxon>Mycobacteriales</taxon>
        <taxon>Nocardiaceae</taxon>
        <taxon>Antrihabitans</taxon>
    </lineage>
</organism>
<dbReference type="AlphaFoldDB" id="A0A848KBV9"/>
<dbReference type="Gene3D" id="1.10.3080.10">
    <property type="entry name" value="Clc chloride channel"/>
    <property type="match status" value="1"/>
</dbReference>
<feature type="transmembrane region" description="Helical" evidence="10">
    <location>
        <begin position="319"/>
        <end position="337"/>
    </location>
</feature>
<feature type="transmembrane region" description="Helical" evidence="10">
    <location>
        <begin position="248"/>
        <end position="268"/>
    </location>
</feature>
<evidence type="ECO:0000256" key="2">
    <source>
        <dbReference type="ARBA" id="ARBA00022448"/>
    </source>
</evidence>
<dbReference type="Pfam" id="PF00654">
    <property type="entry name" value="Voltage_CLC"/>
    <property type="match status" value="1"/>
</dbReference>
<keyword evidence="8" id="KW-0868">Chloride</keyword>
<feature type="transmembrane region" description="Helical" evidence="10">
    <location>
        <begin position="6"/>
        <end position="29"/>
    </location>
</feature>
<evidence type="ECO:0000313" key="12">
    <source>
        <dbReference type="Proteomes" id="UP000535543"/>
    </source>
</evidence>
<feature type="transmembrane region" description="Helical" evidence="10">
    <location>
        <begin position="150"/>
        <end position="173"/>
    </location>
</feature>
<accession>A0A848KBV9</accession>
<reference evidence="11 12" key="2">
    <citation type="submission" date="2020-06" db="EMBL/GenBank/DDBJ databases">
        <title>Antribacter stalactiti gen. nov., sp. nov., a new member of the family Nacardiaceae isolated from a cave.</title>
        <authorList>
            <person name="Kim I.S."/>
        </authorList>
    </citation>
    <scope>NUCLEOTIDE SEQUENCE [LARGE SCALE GENOMIC DNA]</scope>
    <source>
        <strain evidence="11 12">YC2-7</strain>
    </source>
</reference>
<keyword evidence="9" id="KW-0407">Ion channel</keyword>
<dbReference type="PRINTS" id="PR00762">
    <property type="entry name" value="CLCHANNEL"/>
</dbReference>
<proteinExistence type="predicted"/>
<gene>
    <name evidence="11" type="ORF">FGL95_15135</name>
</gene>
<sequence length="415" mass="42217">MGRLLVVVVLVGVGAGIGGAALTLLLHAIQHLSFGYTEATFLTGVEEASGLRRVVVMTTGGLVVGLGWWALRRYRTVVTVKDGLKNDDPRLPLPTTAIDAVLQVVAVAMGASLGREGAPRQLGAAIGVWIAARAGLTIDQQRTLLACGAGAGLAAVYNVPLGGALFTLEILLVSFAVRDVLAALLTSAIATGVAWAFLSDKPTYIVEPFAITAGLVVFAVLFGPIAGVGSAVFTRLMDFAQRHPPQGWRLPVVTTSVFAGVGLLAVVFPQLLGNGKGPAQLAFDGALALPMFLALVLLKPAATAACLGSGATGGTLTPSLATGAMLGALTGGVWSTFWSGTPIGAFAIVGAAAFLAASHKAPFTAIVLLLEMTQSGNALLVPIIVAVGSAYVVSSLARTPRTSANPVVEPKNDAR</sequence>
<feature type="transmembrane region" description="Helical" evidence="10">
    <location>
        <begin position="377"/>
        <end position="397"/>
    </location>
</feature>
<feature type="transmembrane region" description="Helical" evidence="10">
    <location>
        <begin position="288"/>
        <end position="307"/>
    </location>
</feature>
<keyword evidence="3 10" id="KW-0812">Transmembrane</keyword>
<evidence type="ECO:0000256" key="6">
    <source>
        <dbReference type="ARBA" id="ARBA00023136"/>
    </source>
</evidence>